<dbReference type="Proteomes" id="UP000428325">
    <property type="component" value="Chromosome"/>
</dbReference>
<accession>A0A6B9F779</accession>
<protein>
    <submittedName>
        <fullName evidence="2">Uncharacterized protein</fullName>
    </submittedName>
</protein>
<feature type="compositionally biased region" description="Basic and acidic residues" evidence="1">
    <location>
        <begin position="114"/>
        <end position="126"/>
    </location>
</feature>
<feature type="region of interest" description="Disordered" evidence="1">
    <location>
        <begin position="158"/>
        <end position="203"/>
    </location>
</feature>
<evidence type="ECO:0000313" key="3">
    <source>
        <dbReference type="Proteomes" id="UP000428325"/>
    </source>
</evidence>
<dbReference type="AlphaFoldDB" id="A0A6B9F779"/>
<evidence type="ECO:0000313" key="2">
    <source>
        <dbReference type="EMBL" id="QGX96405.1"/>
    </source>
</evidence>
<dbReference type="RefSeq" id="WP_157690868.1">
    <property type="nucleotide sequence ID" value="NZ_CP034345.1"/>
</dbReference>
<evidence type="ECO:0000256" key="1">
    <source>
        <dbReference type="SAM" id="MobiDB-lite"/>
    </source>
</evidence>
<gene>
    <name evidence="2" type="ORF">EI982_17280</name>
</gene>
<reference evidence="2 3" key="1">
    <citation type="submission" date="2018-12" db="EMBL/GenBank/DDBJ databases">
        <title>Complete genome sequence of Haloplanus rallus MBLA0036.</title>
        <authorList>
            <person name="Nam Y.-d."/>
            <person name="Kang J."/>
            <person name="Chung W.-H."/>
            <person name="Park Y.S."/>
        </authorList>
    </citation>
    <scope>NUCLEOTIDE SEQUENCE [LARGE SCALE GENOMIC DNA]</scope>
    <source>
        <strain evidence="2 3">MBLA0036</strain>
    </source>
</reference>
<sequence length="203" mass="20435">MTGLLDGLRAWLGSFFGDGTDGDDAPPDDEDRFAGESPTVVHRDDRPLETPSDLDPSPPSEGETSSGTVPNAATTEDGDDTSGDGEDVERPDRVSIPDAESVAGGTDAPTAGERAVDVDDPTGDREMADDDPTGDVVCAVCGTAVEDPTGACPLCGSTDVRSAEAGDGPPGSPRGRTTVSAADDEAVDRLGDVRSGEGDGDGG</sequence>
<organism evidence="2 3">
    <name type="scientific">Haloplanus rallus</name>
    <dbReference type="NCBI Taxonomy" id="1816183"/>
    <lineage>
        <taxon>Archaea</taxon>
        <taxon>Methanobacteriati</taxon>
        <taxon>Methanobacteriota</taxon>
        <taxon>Stenosarchaea group</taxon>
        <taxon>Halobacteria</taxon>
        <taxon>Halobacteriales</taxon>
        <taxon>Haloferacaceae</taxon>
        <taxon>Haloplanus</taxon>
    </lineage>
</organism>
<dbReference type="EMBL" id="CP034345">
    <property type="protein sequence ID" value="QGX96405.1"/>
    <property type="molecule type" value="Genomic_DNA"/>
</dbReference>
<feature type="compositionally biased region" description="Acidic residues" evidence="1">
    <location>
        <begin position="20"/>
        <end position="31"/>
    </location>
</feature>
<feature type="compositionally biased region" description="Acidic residues" evidence="1">
    <location>
        <begin position="76"/>
        <end position="87"/>
    </location>
</feature>
<keyword evidence="3" id="KW-1185">Reference proteome</keyword>
<dbReference type="KEGG" id="hra:EI982_17280"/>
<proteinExistence type="predicted"/>
<feature type="region of interest" description="Disordered" evidence="1">
    <location>
        <begin position="12"/>
        <end position="134"/>
    </location>
</feature>
<dbReference type="OrthoDB" id="308270at2157"/>
<feature type="compositionally biased region" description="Basic and acidic residues" evidence="1">
    <location>
        <begin position="187"/>
        <end position="197"/>
    </location>
</feature>
<dbReference type="GeneID" id="43371337"/>
<name>A0A6B9F779_9EURY</name>